<dbReference type="Proteomes" id="UP000373449">
    <property type="component" value="Unassembled WGS sequence"/>
</dbReference>
<sequence length="153" mass="18047">MRHIHENKIYTTKTKTPHLTITCDLPIFKPFITLLANVIERHPKVFSITLNYSNPDYTAKSGGYRPVEIRIERKQENHWHICYVTEFTYIATPFGQESTYAIDFDFSRELGYQLGMTPEPIAAYSPLYSLWQRNFCRYHSHDVYQCKTSIEEA</sequence>
<evidence type="ECO:0000313" key="2">
    <source>
        <dbReference type="Proteomes" id="UP000373449"/>
    </source>
</evidence>
<dbReference type="Pfam" id="PF10980">
    <property type="entry name" value="DUF2787"/>
    <property type="match status" value="1"/>
</dbReference>
<dbReference type="InterPro" id="IPR021248">
    <property type="entry name" value="DUF2787"/>
</dbReference>
<dbReference type="RefSeq" id="WP_134531453.1">
    <property type="nucleotide sequence ID" value="NZ_CAADJA010000002.1"/>
</dbReference>
<dbReference type="PANTHER" id="PTHR38978:SF2">
    <property type="entry name" value="DUF2787 DOMAIN-CONTAINING PROTEIN"/>
    <property type="match status" value="1"/>
</dbReference>
<reference evidence="1 2" key="1">
    <citation type="submission" date="2019-03" db="EMBL/GenBank/DDBJ databases">
        <authorList>
            <consortium name="Pathogen Informatics"/>
        </authorList>
    </citation>
    <scope>NUCLEOTIDE SEQUENCE [LARGE SCALE GENOMIC DNA]</scope>
    <source>
        <strain evidence="1 2">NCTC12282</strain>
    </source>
</reference>
<dbReference type="Gene3D" id="3.10.450.430">
    <property type="entry name" value="Protein of unknown function DUF2787"/>
    <property type="match status" value="1"/>
</dbReference>
<dbReference type="EMBL" id="CAADJA010000002">
    <property type="protein sequence ID" value="VFS51571.1"/>
    <property type="molecule type" value="Genomic_DNA"/>
</dbReference>
<accession>A0A484ZUU0</accession>
<name>A0A484ZUU0_9GAMM</name>
<dbReference type="AlphaFoldDB" id="A0A484ZUU0"/>
<gene>
    <name evidence="1" type="ORF">NCTC12282_05218</name>
</gene>
<protein>
    <submittedName>
        <fullName evidence="1">Protein of uncharacterized function (DUF2787)</fullName>
    </submittedName>
</protein>
<evidence type="ECO:0000313" key="1">
    <source>
        <dbReference type="EMBL" id="VFS51571.1"/>
    </source>
</evidence>
<dbReference type="PANTHER" id="PTHR38978">
    <property type="entry name" value="DUF2787 DOMAIN-CONTAINING PROTEIN"/>
    <property type="match status" value="1"/>
</dbReference>
<proteinExistence type="predicted"/>
<organism evidence="1 2">
    <name type="scientific">Budvicia aquatica</name>
    <dbReference type="NCBI Taxonomy" id="82979"/>
    <lineage>
        <taxon>Bacteria</taxon>
        <taxon>Pseudomonadati</taxon>
        <taxon>Pseudomonadota</taxon>
        <taxon>Gammaproteobacteria</taxon>
        <taxon>Enterobacterales</taxon>
        <taxon>Budviciaceae</taxon>
        <taxon>Budvicia</taxon>
    </lineage>
</organism>